<comment type="subunit">
    <text evidence="9">The complex comprises the extracytoplasmic solute receptor protein and the two transmembrane proteins.</text>
</comment>
<dbReference type="GO" id="GO:0005886">
    <property type="term" value="C:plasma membrane"/>
    <property type="evidence" value="ECO:0007669"/>
    <property type="project" value="UniProtKB-SubCell"/>
</dbReference>
<keyword evidence="7 9" id="KW-0472">Membrane</keyword>
<dbReference type="Pfam" id="PF04290">
    <property type="entry name" value="DctQ"/>
    <property type="match status" value="1"/>
</dbReference>
<evidence type="ECO:0000256" key="4">
    <source>
        <dbReference type="ARBA" id="ARBA00022519"/>
    </source>
</evidence>
<keyword evidence="12" id="KW-1185">Reference proteome</keyword>
<dbReference type="GO" id="GO:0015740">
    <property type="term" value="P:C4-dicarboxylate transport"/>
    <property type="evidence" value="ECO:0007669"/>
    <property type="project" value="TreeGrafter"/>
</dbReference>
<evidence type="ECO:0000256" key="5">
    <source>
        <dbReference type="ARBA" id="ARBA00022692"/>
    </source>
</evidence>
<evidence type="ECO:0000256" key="7">
    <source>
        <dbReference type="ARBA" id="ARBA00023136"/>
    </source>
</evidence>
<comment type="function">
    <text evidence="9">Part of the tripartite ATP-independent periplasmic (TRAP) transport system.</text>
</comment>
<gene>
    <name evidence="11" type="ORF">GQE99_10480</name>
</gene>
<name>A0A845LZH3_9RHOB</name>
<evidence type="ECO:0000259" key="10">
    <source>
        <dbReference type="Pfam" id="PF04290"/>
    </source>
</evidence>
<evidence type="ECO:0000256" key="3">
    <source>
        <dbReference type="ARBA" id="ARBA00022475"/>
    </source>
</evidence>
<protein>
    <recommendedName>
        <fullName evidence="9">TRAP transporter small permease protein</fullName>
    </recommendedName>
</protein>
<evidence type="ECO:0000256" key="8">
    <source>
        <dbReference type="ARBA" id="ARBA00038436"/>
    </source>
</evidence>
<dbReference type="InterPro" id="IPR055348">
    <property type="entry name" value="DctQ"/>
</dbReference>
<organism evidence="11 12">
    <name type="scientific">Maritimibacter harenae</name>
    <dbReference type="NCBI Taxonomy" id="2606218"/>
    <lineage>
        <taxon>Bacteria</taxon>
        <taxon>Pseudomonadati</taxon>
        <taxon>Pseudomonadota</taxon>
        <taxon>Alphaproteobacteria</taxon>
        <taxon>Rhodobacterales</taxon>
        <taxon>Roseobacteraceae</taxon>
        <taxon>Maritimibacter</taxon>
    </lineage>
</organism>
<evidence type="ECO:0000256" key="2">
    <source>
        <dbReference type="ARBA" id="ARBA00022448"/>
    </source>
</evidence>
<keyword evidence="6 9" id="KW-1133">Transmembrane helix</keyword>
<dbReference type="InterPro" id="IPR007387">
    <property type="entry name" value="TRAP_DctQ"/>
</dbReference>
<dbReference type="AlphaFoldDB" id="A0A845LZH3"/>
<evidence type="ECO:0000256" key="9">
    <source>
        <dbReference type="RuleBase" id="RU369079"/>
    </source>
</evidence>
<comment type="subcellular location">
    <subcellularLocation>
        <location evidence="1 9">Cell inner membrane</location>
        <topology evidence="1 9">Multi-pass membrane protein</topology>
    </subcellularLocation>
</comment>
<evidence type="ECO:0000256" key="1">
    <source>
        <dbReference type="ARBA" id="ARBA00004429"/>
    </source>
</evidence>
<accession>A0A845LZH3</accession>
<sequence length="184" mass="20138">MTQEPDANPTPPWRRAGRGDGPLGPVVAGLNALGSVWIIALMLLVCADITMRTLFNAPIAGVAEMVAFSIVGIVFLQLAHTLRSGAMTRSDLLLTLVARRSPRAARIMLAVFNLVGAVLLALTVWYFLPSLTKAWTHPERNFMGNPGFFRIPTWPLYLLMAMGMVATLFQYLASAWQNLRGENA</sequence>
<evidence type="ECO:0000313" key="12">
    <source>
        <dbReference type="Proteomes" id="UP000467322"/>
    </source>
</evidence>
<feature type="transmembrane region" description="Helical" evidence="9">
    <location>
        <begin position="57"/>
        <end position="79"/>
    </location>
</feature>
<dbReference type="RefSeq" id="WP_161351560.1">
    <property type="nucleotide sequence ID" value="NZ_WTUX01000012.1"/>
</dbReference>
<dbReference type="EMBL" id="WTUX01000012">
    <property type="protein sequence ID" value="MZR13440.1"/>
    <property type="molecule type" value="Genomic_DNA"/>
</dbReference>
<dbReference type="GO" id="GO:0022857">
    <property type="term" value="F:transmembrane transporter activity"/>
    <property type="evidence" value="ECO:0007669"/>
    <property type="project" value="UniProtKB-UniRule"/>
</dbReference>
<reference evidence="11 12" key="1">
    <citation type="submission" date="2019-12" db="EMBL/GenBank/DDBJ databases">
        <title>Maritimibacter sp. nov. sp. isolated from sea sand.</title>
        <authorList>
            <person name="Kim J."/>
            <person name="Jeong S.E."/>
            <person name="Jung H.S."/>
            <person name="Jeon C.O."/>
        </authorList>
    </citation>
    <scope>NUCLEOTIDE SEQUENCE [LARGE SCALE GENOMIC DNA]</scope>
    <source>
        <strain evidence="11 12">DP07</strain>
    </source>
</reference>
<feature type="transmembrane region" description="Helical" evidence="9">
    <location>
        <begin position="23"/>
        <end position="45"/>
    </location>
</feature>
<dbReference type="PANTHER" id="PTHR35011:SF2">
    <property type="entry name" value="2,3-DIKETO-L-GULONATE TRAP TRANSPORTER SMALL PERMEASE PROTEIN YIAM"/>
    <property type="match status" value="1"/>
</dbReference>
<keyword evidence="4 9" id="KW-0997">Cell inner membrane</keyword>
<evidence type="ECO:0000256" key="6">
    <source>
        <dbReference type="ARBA" id="ARBA00022989"/>
    </source>
</evidence>
<keyword evidence="3" id="KW-1003">Cell membrane</keyword>
<dbReference type="Proteomes" id="UP000467322">
    <property type="component" value="Unassembled WGS sequence"/>
</dbReference>
<comment type="similarity">
    <text evidence="8 9">Belongs to the TRAP transporter small permease family.</text>
</comment>
<feature type="transmembrane region" description="Helical" evidence="9">
    <location>
        <begin position="107"/>
        <end position="128"/>
    </location>
</feature>
<dbReference type="PANTHER" id="PTHR35011">
    <property type="entry name" value="2,3-DIKETO-L-GULONATE TRAP TRANSPORTER SMALL PERMEASE PROTEIN YIAM"/>
    <property type="match status" value="1"/>
</dbReference>
<evidence type="ECO:0000313" key="11">
    <source>
        <dbReference type="EMBL" id="MZR13440.1"/>
    </source>
</evidence>
<proteinExistence type="inferred from homology"/>
<feature type="transmembrane region" description="Helical" evidence="9">
    <location>
        <begin position="154"/>
        <end position="173"/>
    </location>
</feature>
<keyword evidence="2 9" id="KW-0813">Transport</keyword>
<keyword evidence="5 9" id="KW-0812">Transmembrane</keyword>
<comment type="caution">
    <text evidence="11">The sequence shown here is derived from an EMBL/GenBank/DDBJ whole genome shotgun (WGS) entry which is preliminary data.</text>
</comment>
<feature type="domain" description="Tripartite ATP-independent periplasmic transporters DctQ component" evidence="10">
    <location>
        <begin position="41"/>
        <end position="180"/>
    </location>
</feature>